<dbReference type="AlphaFoldDB" id="A0A5J6WL32"/>
<evidence type="ECO:0000313" key="2">
    <source>
        <dbReference type="Proteomes" id="UP000327424"/>
    </source>
</evidence>
<organism evidence="1 2">
    <name type="scientific">Moritella marina ATCC 15381</name>
    <dbReference type="NCBI Taxonomy" id="1202962"/>
    <lineage>
        <taxon>Bacteria</taxon>
        <taxon>Pseudomonadati</taxon>
        <taxon>Pseudomonadota</taxon>
        <taxon>Gammaproteobacteria</taxon>
        <taxon>Alteromonadales</taxon>
        <taxon>Moritellaceae</taxon>
        <taxon>Moritella</taxon>
    </lineage>
</organism>
<proteinExistence type="predicted"/>
<gene>
    <name evidence="1" type="ORF">FR932_13020</name>
</gene>
<dbReference type="RefSeq" id="WP_019439544.1">
    <property type="nucleotide sequence ID" value="NZ_ALOE01000002.1"/>
</dbReference>
<dbReference type="EMBL" id="CP044399">
    <property type="protein sequence ID" value="QFI38707.1"/>
    <property type="molecule type" value="Genomic_DNA"/>
</dbReference>
<dbReference type="Proteomes" id="UP000327424">
    <property type="component" value="Chromosome"/>
</dbReference>
<sequence length="211" mass="23898">MDAFISKQIDNSALRSHPWTNMVTDESSVYMDFKQQPELIRSALEDLLPFTTWDFVEQFYRLIEWVNGASSLLESNDCTFNPLEDNTDPQYPYAKKCSARLMILFRDIPENCQEKSIDWLMNNIQSMASSMKPSFNAGAIGLSQSPTCYLALGDKPNTGGMGLQVTLNFFAYGEDEKGCYASMKDVLAIAQHALLRVNMRIKNGEVDALYR</sequence>
<dbReference type="OrthoDB" id="6213717at2"/>
<keyword evidence="2" id="KW-1185">Reference proteome</keyword>
<evidence type="ECO:0000313" key="1">
    <source>
        <dbReference type="EMBL" id="QFI38707.1"/>
    </source>
</evidence>
<accession>A0A5J6WL32</accession>
<dbReference type="KEGG" id="mmaa:FR932_13020"/>
<reference evidence="1 2" key="1">
    <citation type="submission" date="2019-09" db="EMBL/GenBank/DDBJ databases">
        <title>Hybrid Assembly of the complete Genome of the Deep-Sea Bacterium Moritella marina from long Nanopore and Illumina reads.</title>
        <authorList>
            <person name="Magin S."/>
            <person name="Georgoulis A."/>
            <person name="Papadimitriou K."/>
            <person name="Iliakis G."/>
            <person name="Vorgias C.E."/>
        </authorList>
    </citation>
    <scope>NUCLEOTIDE SEQUENCE [LARGE SCALE GENOMIC DNA]</scope>
    <source>
        <strain evidence="1 2">MP-1</strain>
    </source>
</reference>
<name>A0A5J6WL32_MORMI</name>
<protein>
    <submittedName>
        <fullName evidence="1">Uncharacterized protein</fullName>
    </submittedName>
</protein>